<dbReference type="GeneID" id="9825641"/>
<dbReference type="EMBL" id="DS268522">
    <property type="protein sequence ID" value="EFO85254.1"/>
    <property type="molecule type" value="Genomic_DNA"/>
</dbReference>
<dbReference type="InParanoid" id="E3N3W4"/>
<dbReference type="GO" id="GO:0045087">
    <property type="term" value="P:innate immune response"/>
    <property type="evidence" value="ECO:0007669"/>
    <property type="project" value="TreeGrafter"/>
</dbReference>
<dbReference type="PANTHER" id="PTHR21447">
    <property type="entry name" value="RING-TYPE DOMAIN-CONTAINING PROTEIN-RELATED"/>
    <property type="match status" value="1"/>
</dbReference>
<keyword evidence="1" id="KW-0732">Signal</keyword>
<name>E3N3W4_CAERE</name>
<dbReference type="HOGENOM" id="CLU_025156_0_0_1"/>
<dbReference type="RefSeq" id="XP_003096887.2">
    <property type="nucleotide sequence ID" value="XM_003096839.2"/>
</dbReference>
<evidence type="ECO:0000313" key="4">
    <source>
        <dbReference type="Proteomes" id="UP000008281"/>
    </source>
</evidence>
<dbReference type="KEGG" id="crq:GCK72_013766"/>
<dbReference type="InterPro" id="IPR003366">
    <property type="entry name" value="CUB-like_dom"/>
</dbReference>
<dbReference type="Proteomes" id="UP000008281">
    <property type="component" value="Unassembled WGS sequence"/>
</dbReference>
<keyword evidence="4" id="KW-1185">Reference proteome</keyword>
<dbReference type="OMA" id="LATSRYM"/>
<proteinExistence type="predicted"/>
<evidence type="ECO:0000259" key="2">
    <source>
        <dbReference type="Pfam" id="PF02408"/>
    </source>
</evidence>
<evidence type="ECO:0000313" key="3">
    <source>
        <dbReference type="EMBL" id="EFO85254.1"/>
    </source>
</evidence>
<feature type="chain" id="PRO_5003176804" description="CUB-like domain-containing protein" evidence="1">
    <location>
        <begin position="18"/>
        <end position="361"/>
    </location>
</feature>
<sequence>MIRLVILCSAILANVFALDCQQIPDTEIFAGDQFWYPYNSTNYVRIPPNFNCTYVIKSPVTKTKVLYGSVTLTNLLKGVNDYMVVTDSMGARSTLKYRSDSFLEYDIFPGKQISIQVVTKSVDMKSEFLIHVAYSSVKVGPTTQMKSGGFLNYVNLASIKGFDSVLQNSVTVQGNEPISMSLATSAYMFPTLYLFHSYVIDGDFYNQTSVHRLIDFEHATPFVSTQNKITLVTFQTESYYATAAVLNPLSEAKQFNPLSSQASVNGEIDRVGLIPEGQDQEACQVLAVDSKTIIMTSVSLGSNVLSSCVAQVVTGPPNNSSQVLLDLTKAQGLMPFTFNLKYFTVIAQGCSFSFTIMSPEH</sequence>
<dbReference type="OrthoDB" id="5788390at2759"/>
<dbReference type="GO" id="GO:0045121">
    <property type="term" value="C:membrane raft"/>
    <property type="evidence" value="ECO:0007669"/>
    <property type="project" value="TreeGrafter"/>
</dbReference>
<reference evidence="3" key="1">
    <citation type="submission" date="2007-07" db="EMBL/GenBank/DDBJ databases">
        <title>PCAP assembly of the Caenorhabditis remanei genome.</title>
        <authorList>
            <consortium name="The Caenorhabditis remanei Sequencing Consortium"/>
            <person name="Wilson R.K."/>
        </authorList>
    </citation>
    <scope>NUCLEOTIDE SEQUENCE [LARGE SCALE GENOMIC DNA]</scope>
    <source>
        <strain evidence="3">PB4641</strain>
    </source>
</reference>
<feature type="domain" description="CUB-like" evidence="2">
    <location>
        <begin position="17"/>
        <end position="137"/>
    </location>
</feature>
<dbReference type="eggNOG" id="ENOG502TGHP">
    <property type="taxonomic scope" value="Eukaryota"/>
</dbReference>
<dbReference type="AlphaFoldDB" id="E3N3W4"/>
<protein>
    <recommendedName>
        <fullName evidence="2">CUB-like domain-containing protein</fullName>
    </recommendedName>
</protein>
<dbReference type="Pfam" id="PF02408">
    <property type="entry name" value="CUB_2"/>
    <property type="match status" value="1"/>
</dbReference>
<feature type="signal peptide" evidence="1">
    <location>
        <begin position="1"/>
        <end position="17"/>
    </location>
</feature>
<accession>E3N3W4</accession>
<organism evidence="4">
    <name type="scientific">Caenorhabditis remanei</name>
    <name type="common">Caenorhabditis vulgaris</name>
    <dbReference type="NCBI Taxonomy" id="31234"/>
    <lineage>
        <taxon>Eukaryota</taxon>
        <taxon>Metazoa</taxon>
        <taxon>Ecdysozoa</taxon>
        <taxon>Nematoda</taxon>
        <taxon>Chromadorea</taxon>
        <taxon>Rhabditida</taxon>
        <taxon>Rhabditina</taxon>
        <taxon>Rhabditomorpha</taxon>
        <taxon>Rhabditoidea</taxon>
        <taxon>Rhabditidae</taxon>
        <taxon>Peloderinae</taxon>
        <taxon>Caenorhabditis</taxon>
    </lineage>
</organism>
<dbReference type="CTD" id="9825641"/>
<dbReference type="STRING" id="31234.E3N3W4"/>
<dbReference type="FunCoup" id="E3N3W4">
    <property type="interactions" value="1883"/>
</dbReference>
<dbReference type="PANTHER" id="PTHR21447:SF4">
    <property type="entry name" value="CUB-LIKE DOMAIN-CONTAINING PROTEIN"/>
    <property type="match status" value="1"/>
</dbReference>
<evidence type="ECO:0000256" key="1">
    <source>
        <dbReference type="SAM" id="SignalP"/>
    </source>
</evidence>
<gene>
    <name evidence="3" type="ORF">CRE_24702</name>
</gene>